<dbReference type="EMBL" id="JAXOFX010000003">
    <property type="protein sequence ID" value="MDZ5471491.1"/>
    <property type="molecule type" value="Genomic_DNA"/>
</dbReference>
<dbReference type="InterPro" id="IPR048147">
    <property type="entry name" value="CBO0543-like"/>
</dbReference>
<sequence>MHLLLAFISIIAVWIRKDYRAWKTYYSTMQYVALGNLTYNFLCASHWLWQLSPDIKWFNHSLLEMSYTFIVFPFTALMFLSHYPEEKSKWKVLLHYLCWIGIYVGVEYILMIRGSIIYKYGWSLGWSALFDCIMFPFLRLHYKKPLFTLIASVPMTIFWVWFFDIPVSVPIPKR</sequence>
<feature type="transmembrane region" description="Helical" evidence="1">
    <location>
        <begin position="92"/>
        <end position="110"/>
    </location>
</feature>
<feature type="transmembrane region" description="Helical" evidence="1">
    <location>
        <begin position="61"/>
        <end position="80"/>
    </location>
</feature>
<feature type="transmembrane region" description="Helical" evidence="1">
    <location>
        <begin position="122"/>
        <end position="140"/>
    </location>
</feature>
<accession>A0ABU5IWI5</accession>
<reference evidence="2 3" key="1">
    <citation type="submission" date="2023-11" db="EMBL/GenBank/DDBJ databases">
        <title>Bacillus jintuensis, isolated from a mudflat on the Beibu Gulf coast.</title>
        <authorList>
            <person name="Li M."/>
        </authorList>
    </citation>
    <scope>NUCLEOTIDE SEQUENCE [LARGE SCALE GENOMIC DNA]</scope>
    <source>
        <strain evidence="2 3">31A1R</strain>
    </source>
</reference>
<keyword evidence="3" id="KW-1185">Reference proteome</keyword>
<evidence type="ECO:0000313" key="3">
    <source>
        <dbReference type="Proteomes" id="UP001290455"/>
    </source>
</evidence>
<dbReference type="RefSeq" id="WP_322445784.1">
    <property type="nucleotide sequence ID" value="NZ_JAXOFX010000003.1"/>
</dbReference>
<name>A0ABU5IWI5_9BACI</name>
<keyword evidence="1" id="KW-0812">Transmembrane</keyword>
<feature type="transmembrane region" description="Helical" evidence="1">
    <location>
        <begin position="30"/>
        <end position="49"/>
    </location>
</feature>
<comment type="caution">
    <text evidence="2">The sequence shown here is derived from an EMBL/GenBank/DDBJ whole genome shotgun (WGS) entry which is preliminary data.</text>
</comment>
<protein>
    <submittedName>
        <fullName evidence="2">CBO0543 family protein</fullName>
    </submittedName>
</protein>
<evidence type="ECO:0000313" key="2">
    <source>
        <dbReference type="EMBL" id="MDZ5471491.1"/>
    </source>
</evidence>
<feature type="transmembrane region" description="Helical" evidence="1">
    <location>
        <begin position="146"/>
        <end position="165"/>
    </location>
</feature>
<proteinExistence type="predicted"/>
<organism evidence="2 3">
    <name type="scientific">Robertmurraya mangrovi</name>
    <dbReference type="NCBI Taxonomy" id="3098077"/>
    <lineage>
        <taxon>Bacteria</taxon>
        <taxon>Bacillati</taxon>
        <taxon>Bacillota</taxon>
        <taxon>Bacilli</taxon>
        <taxon>Bacillales</taxon>
        <taxon>Bacillaceae</taxon>
        <taxon>Robertmurraya</taxon>
    </lineage>
</organism>
<evidence type="ECO:0000256" key="1">
    <source>
        <dbReference type="SAM" id="Phobius"/>
    </source>
</evidence>
<keyword evidence="1" id="KW-0472">Membrane</keyword>
<dbReference type="NCBIfam" id="NF041644">
    <property type="entry name" value="CBO0543_fam"/>
    <property type="match status" value="1"/>
</dbReference>
<dbReference type="Proteomes" id="UP001290455">
    <property type="component" value="Unassembled WGS sequence"/>
</dbReference>
<gene>
    <name evidence="2" type="ORF">SM124_06990</name>
</gene>
<keyword evidence="1" id="KW-1133">Transmembrane helix</keyword>